<comment type="caution">
    <text evidence="1">The sequence shown here is derived from an EMBL/GenBank/DDBJ whole genome shotgun (WGS) entry which is preliminary data.</text>
</comment>
<accession>A0A9X8D7V3</accession>
<dbReference type="AlphaFoldDB" id="A0A9X8D7V3"/>
<reference evidence="1 2" key="1">
    <citation type="submission" date="2018-09" db="EMBL/GenBank/DDBJ databases">
        <title>Acidovorax cavernicola nov. sp. isolated from Gruta de las Maravillas (Aracena, Spain).</title>
        <authorList>
            <person name="Jurado V."/>
            <person name="Gutierrez-Patricio S."/>
            <person name="Gonzalez-Pimentel J.L."/>
            <person name="Miller A.Z."/>
            <person name="Laiz L."/>
            <person name="Saiz-Jimenez C."/>
        </authorList>
    </citation>
    <scope>NUCLEOTIDE SEQUENCE [LARGE SCALE GENOMIC DNA]</scope>
    <source>
        <strain evidence="1 2">1011MAR4D40.2</strain>
    </source>
</reference>
<dbReference type="Proteomes" id="UP000265619">
    <property type="component" value="Unassembled WGS sequence"/>
</dbReference>
<sequence>MDHQTTRGKPIKQAVWTDQMKRADIGCPPKELLQTFAQYAWEDSIHHRLKRRQDFSEPSPSVRVRCYIRVVLGQQIAAGTKH</sequence>
<dbReference type="EMBL" id="QXMN01000003">
    <property type="protein sequence ID" value="RIX84033.1"/>
    <property type="molecule type" value="Genomic_DNA"/>
</dbReference>
<keyword evidence="2" id="KW-1185">Reference proteome</keyword>
<gene>
    <name evidence="1" type="ORF">D3H34_04745</name>
</gene>
<proteinExistence type="predicted"/>
<protein>
    <submittedName>
        <fullName evidence="1">Uncharacterized protein</fullName>
    </submittedName>
</protein>
<evidence type="ECO:0000313" key="1">
    <source>
        <dbReference type="EMBL" id="RIX84033.1"/>
    </source>
</evidence>
<name>A0A9X8D7V3_9BURK</name>
<organism evidence="1 2">
    <name type="scientific">Acidovorax cavernicola</name>
    <dbReference type="NCBI Taxonomy" id="1675792"/>
    <lineage>
        <taxon>Bacteria</taxon>
        <taxon>Pseudomonadati</taxon>
        <taxon>Pseudomonadota</taxon>
        <taxon>Betaproteobacteria</taxon>
        <taxon>Burkholderiales</taxon>
        <taxon>Comamonadaceae</taxon>
        <taxon>Acidovorax</taxon>
    </lineage>
</organism>
<evidence type="ECO:0000313" key="2">
    <source>
        <dbReference type="Proteomes" id="UP000265619"/>
    </source>
</evidence>